<keyword evidence="6" id="KW-1185">Reference proteome</keyword>
<dbReference type="InterPro" id="IPR013154">
    <property type="entry name" value="ADH-like_N"/>
</dbReference>
<dbReference type="SMART" id="SM00829">
    <property type="entry name" value="PKS_ER"/>
    <property type="match status" value="1"/>
</dbReference>
<evidence type="ECO:0000256" key="1">
    <source>
        <dbReference type="ARBA" id="ARBA00022857"/>
    </source>
</evidence>
<keyword evidence="2" id="KW-0560">Oxidoreductase</keyword>
<evidence type="ECO:0000259" key="4">
    <source>
        <dbReference type="SMART" id="SM00829"/>
    </source>
</evidence>
<name>A0A9C7UMI3_9RHOD</name>
<evidence type="ECO:0000256" key="2">
    <source>
        <dbReference type="ARBA" id="ARBA00023002"/>
    </source>
</evidence>
<dbReference type="InterPro" id="IPR014189">
    <property type="entry name" value="Quinone_OxRdtase_PIG3"/>
</dbReference>
<reference evidence="5" key="1">
    <citation type="journal article" date="2022" name="Proc. Natl. Acad. Sci. U.S.A.">
        <title>Life cycle and functional genomics of the unicellular red alga Galdieria for elucidating algal and plant evolution and industrial use.</title>
        <authorList>
            <person name="Hirooka S."/>
            <person name="Itabashi T."/>
            <person name="Ichinose T.M."/>
            <person name="Onuma R."/>
            <person name="Fujiwara T."/>
            <person name="Yamashita S."/>
            <person name="Jong L.W."/>
            <person name="Tomita R."/>
            <person name="Iwane A.H."/>
            <person name="Miyagishima S.Y."/>
        </authorList>
    </citation>
    <scope>NUCLEOTIDE SEQUENCE</scope>
    <source>
        <strain evidence="5">NBRC 102759</strain>
    </source>
</reference>
<dbReference type="Pfam" id="PF00107">
    <property type="entry name" value="ADH_zinc_N"/>
    <property type="match status" value="1"/>
</dbReference>
<comment type="caution">
    <text evidence="5">The sequence shown here is derived from an EMBL/GenBank/DDBJ whole genome shotgun (WGS) entry which is preliminary data.</text>
</comment>
<dbReference type="InterPro" id="IPR036291">
    <property type="entry name" value="NAD(P)-bd_dom_sf"/>
</dbReference>
<dbReference type="SUPFAM" id="SSF50129">
    <property type="entry name" value="GroES-like"/>
    <property type="match status" value="1"/>
</dbReference>
<feature type="domain" description="Enoyl reductase (ER)" evidence="4">
    <location>
        <begin position="26"/>
        <end position="342"/>
    </location>
</feature>
<sequence length="351" mass="37819">MQPRKLHGVITTATPESSEEERKPEKCLIVTEREVPDLSGAQLLVKVKATAINRADIMQRHGRYPPPPGETEILGLECAGEVVEVGPGCKRDWKRGDRVMALVGGGGYADLCIVEEACTIPIPENWTFEQAAAVPEAWLTASQLLMFVAQAKAGDWVLIHAGASGVGLAAVQIATKVIGAKAICTAGSQEKLDACIARGAAEALNYKDAEGAFSERVLQITEGHGVDVILDCIGGSMYEQNAKCLAVDARWVIYGTLGGTKVPTFDLRVLMGKRASMLASTLRNRDLSYKASLVKNLEQHIMPRFISRECEPVIGKVFYSLESIPEAHRFVESNANIGKVVVSLTDESSSL</sequence>
<dbReference type="InterPro" id="IPR011032">
    <property type="entry name" value="GroES-like_sf"/>
</dbReference>
<dbReference type="GO" id="GO:0070402">
    <property type="term" value="F:NADPH binding"/>
    <property type="evidence" value="ECO:0007669"/>
    <property type="project" value="TreeGrafter"/>
</dbReference>
<organism evidence="5 6">
    <name type="scientific">Galdieria partita</name>
    <dbReference type="NCBI Taxonomy" id="83374"/>
    <lineage>
        <taxon>Eukaryota</taxon>
        <taxon>Rhodophyta</taxon>
        <taxon>Bangiophyceae</taxon>
        <taxon>Galdieriales</taxon>
        <taxon>Galdieriaceae</taxon>
        <taxon>Galdieria</taxon>
    </lineage>
</organism>
<reference evidence="5" key="2">
    <citation type="submission" date="2022-01" db="EMBL/GenBank/DDBJ databases">
        <authorList>
            <person name="Hirooka S."/>
            <person name="Miyagishima S.Y."/>
        </authorList>
    </citation>
    <scope>NUCLEOTIDE SEQUENCE</scope>
    <source>
        <strain evidence="5">NBRC 102759</strain>
    </source>
</reference>
<dbReference type="PANTHER" id="PTHR48106:SF18">
    <property type="entry name" value="QUINONE OXIDOREDUCTASE PIG3"/>
    <property type="match status" value="1"/>
</dbReference>
<gene>
    <name evidence="5" type="ORF">GpartN1_g423.t1</name>
</gene>
<dbReference type="Pfam" id="PF08240">
    <property type="entry name" value="ADH_N"/>
    <property type="match status" value="1"/>
</dbReference>
<dbReference type="OrthoDB" id="3509362at2759"/>
<proteinExistence type="predicted"/>
<dbReference type="PANTHER" id="PTHR48106">
    <property type="entry name" value="QUINONE OXIDOREDUCTASE PIG3-RELATED"/>
    <property type="match status" value="1"/>
</dbReference>
<evidence type="ECO:0000313" key="5">
    <source>
        <dbReference type="EMBL" id="GJQ08632.1"/>
    </source>
</evidence>
<dbReference type="Proteomes" id="UP001061958">
    <property type="component" value="Unassembled WGS sequence"/>
</dbReference>
<dbReference type="GO" id="GO:0048038">
    <property type="term" value="F:quinone binding"/>
    <property type="evidence" value="ECO:0007669"/>
    <property type="project" value="TreeGrafter"/>
</dbReference>
<evidence type="ECO:0000313" key="6">
    <source>
        <dbReference type="Proteomes" id="UP001061958"/>
    </source>
</evidence>
<dbReference type="InterPro" id="IPR020843">
    <property type="entry name" value="ER"/>
</dbReference>
<evidence type="ECO:0000256" key="3">
    <source>
        <dbReference type="SAM" id="MobiDB-lite"/>
    </source>
</evidence>
<feature type="region of interest" description="Disordered" evidence="3">
    <location>
        <begin position="1"/>
        <end position="23"/>
    </location>
</feature>
<dbReference type="CDD" id="cd05276">
    <property type="entry name" value="p53_inducible_oxidoreductase"/>
    <property type="match status" value="1"/>
</dbReference>
<keyword evidence="1" id="KW-0521">NADP</keyword>
<accession>A0A9C7UMI3</accession>
<dbReference type="SUPFAM" id="SSF51735">
    <property type="entry name" value="NAD(P)-binding Rossmann-fold domains"/>
    <property type="match status" value="1"/>
</dbReference>
<dbReference type="Gene3D" id="3.40.50.720">
    <property type="entry name" value="NAD(P)-binding Rossmann-like Domain"/>
    <property type="match status" value="1"/>
</dbReference>
<dbReference type="Gene3D" id="3.90.180.10">
    <property type="entry name" value="Medium-chain alcohol dehydrogenases, catalytic domain"/>
    <property type="match status" value="1"/>
</dbReference>
<dbReference type="EMBL" id="BQMJ01000003">
    <property type="protein sequence ID" value="GJQ08632.1"/>
    <property type="molecule type" value="Genomic_DNA"/>
</dbReference>
<dbReference type="GO" id="GO:0003960">
    <property type="term" value="F:quinone reductase (NADPH) activity"/>
    <property type="evidence" value="ECO:0007669"/>
    <property type="project" value="TreeGrafter"/>
</dbReference>
<protein>
    <recommendedName>
        <fullName evidence="4">Enoyl reductase (ER) domain-containing protein</fullName>
    </recommendedName>
</protein>
<dbReference type="InterPro" id="IPR013149">
    <property type="entry name" value="ADH-like_C"/>
</dbReference>
<dbReference type="NCBIfam" id="TIGR02824">
    <property type="entry name" value="quinone_pig3"/>
    <property type="match status" value="1"/>
</dbReference>
<dbReference type="AlphaFoldDB" id="A0A9C7UMI3"/>